<dbReference type="EMBL" id="BBNT01000003">
    <property type="protein sequence ID" value="GAL74970.1"/>
    <property type="molecule type" value="Genomic_DNA"/>
</dbReference>
<evidence type="ECO:0000313" key="1">
    <source>
        <dbReference type="EMBL" id="GAL74970.1"/>
    </source>
</evidence>
<protein>
    <submittedName>
        <fullName evidence="1">Uncharacterized protein</fullName>
    </submittedName>
</protein>
<sequence length="206" mass="24870">MNKICFIQAYFDLFDYIIWLDDDAFFWDFEKDIMDFAPKNEHFLSICKSPNFKNLKTYFSSGQFIIKTNDRAKEFLDSVLSLEMETVKKWWNHDLGYFTNGDQDLMTYLALSDNRFSNKLSLYNYKYFNSRVENLISEDVHIPLILHFTGTVDVKIRNYSWVQQEYRLHSSLISDKYLANYNIFRKKNEKSISKKIIAKFRLWLRL</sequence>
<gene>
    <name evidence="1" type="ORF">JCM19275_1009</name>
</gene>
<proteinExistence type="predicted"/>
<accession>A0A090WD91</accession>
<dbReference type="AlphaFoldDB" id="A0A090WD91"/>
<organism evidence="1 2">
    <name type="scientific">Nonlabens ulvanivorans</name>
    <name type="common">Persicivirga ulvanivorans</name>
    <dbReference type="NCBI Taxonomy" id="906888"/>
    <lineage>
        <taxon>Bacteria</taxon>
        <taxon>Pseudomonadati</taxon>
        <taxon>Bacteroidota</taxon>
        <taxon>Flavobacteriia</taxon>
        <taxon>Flavobacteriales</taxon>
        <taxon>Flavobacteriaceae</taxon>
        <taxon>Nonlabens</taxon>
    </lineage>
</organism>
<dbReference type="SUPFAM" id="SSF53448">
    <property type="entry name" value="Nucleotide-diphospho-sugar transferases"/>
    <property type="match status" value="1"/>
</dbReference>
<dbReference type="InterPro" id="IPR029044">
    <property type="entry name" value="Nucleotide-diphossugar_trans"/>
</dbReference>
<evidence type="ECO:0000313" key="2">
    <source>
        <dbReference type="Proteomes" id="UP000029647"/>
    </source>
</evidence>
<reference evidence="1 2" key="1">
    <citation type="journal article" date="2014" name="Genome Announc.">
        <title>Draft Genome Sequences of Marine Flavobacterium Nonlabens Strains NR17, NR24, NR27, NR32, NR33, and Ara13.</title>
        <authorList>
            <person name="Nakanishi M."/>
            <person name="Meirelles P."/>
            <person name="Suzuki R."/>
            <person name="Takatani N."/>
            <person name="Mino S."/>
            <person name="Suda W."/>
            <person name="Oshima K."/>
            <person name="Hattori M."/>
            <person name="Ohkuma M."/>
            <person name="Hosokawa M."/>
            <person name="Miyashita K."/>
            <person name="Thompson F.L."/>
            <person name="Niwa A."/>
            <person name="Sawabe T."/>
            <person name="Sawabe T."/>
        </authorList>
    </citation>
    <scope>NUCLEOTIDE SEQUENCE [LARGE SCALE GENOMIC DNA]</scope>
    <source>
        <strain evidence="2">JCM19275</strain>
    </source>
</reference>
<name>A0A090WD91_NONUL</name>
<dbReference type="Gene3D" id="3.90.550.10">
    <property type="entry name" value="Spore Coat Polysaccharide Biosynthesis Protein SpsA, Chain A"/>
    <property type="match status" value="1"/>
</dbReference>
<comment type="caution">
    <text evidence="1">The sequence shown here is derived from an EMBL/GenBank/DDBJ whole genome shotgun (WGS) entry which is preliminary data.</text>
</comment>
<dbReference type="Proteomes" id="UP000029647">
    <property type="component" value="Unassembled WGS sequence"/>
</dbReference>